<protein>
    <submittedName>
        <fullName evidence="1">Uncharacterized protein</fullName>
    </submittedName>
</protein>
<reference evidence="1 2" key="1">
    <citation type="journal article" date="2016" name="Nat. Commun.">
        <title>Thousands of microbial genomes shed light on interconnected biogeochemical processes in an aquifer system.</title>
        <authorList>
            <person name="Anantharaman K."/>
            <person name="Brown C.T."/>
            <person name="Hug L.A."/>
            <person name="Sharon I."/>
            <person name="Castelle C.J."/>
            <person name="Probst A.J."/>
            <person name="Thomas B.C."/>
            <person name="Singh A."/>
            <person name="Wilkins M.J."/>
            <person name="Karaoz U."/>
            <person name="Brodie E.L."/>
            <person name="Williams K.H."/>
            <person name="Hubbard S.S."/>
            <person name="Banfield J.F."/>
        </authorList>
    </citation>
    <scope>NUCLEOTIDE SEQUENCE [LARGE SCALE GENOMIC DNA]</scope>
</reference>
<accession>A0A1F5XVT5</accession>
<comment type="caution">
    <text evidence="1">The sequence shown here is derived from an EMBL/GenBank/DDBJ whole genome shotgun (WGS) entry which is preliminary data.</text>
</comment>
<dbReference type="AlphaFoldDB" id="A0A1F5XVT5"/>
<proteinExistence type="predicted"/>
<dbReference type="Proteomes" id="UP000177334">
    <property type="component" value="Unassembled WGS sequence"/>
</dbReference>
<evidence type="ECO:0000313" key="2">
    <source>
        <dbReference type="Proteomes" id="UP000177334"/>
    </source>
</evidence>
<name>A0A1F5XVT5_9BACT</name>
<gene>
    <name evidence="1" type="ORF">A3H05_03145</name>
</gene>
<sequence length="61" mass="7206">MERIVIKQITIIREENGFVRIEKSMPFGKTHAIEMEVRFPVQELEKLSVSDFLEKVSEKLK</sequence>
<organism evidence="1 2">
    <name type="scientific">Candidatus Giovannonibacteria bacterium RIFCSPLOWO2_12_FULL_43_26</name>
    <dbReference type="NCBI Taxonomy" id="1798363"/>
    <lineage>
        <taxon>Bacteria</taxon>
        <taxon>Candidatus Giovannoniibacteriota</taxon>
    </lineage>
</organism>
<evidence type="ECO:0000313" key="1">
    <source>
        <dbReference type="EMBL" id="OGF91999.1"/>
    </source>
</evidence>
<dbReference type="EMBL" id="MFIP01000018">
    <property type="protein sequence ID" value="OGF91999.1"/>
    <property type="molecule type" value="Genomic_DNA"/>
</dbReference>